<dbReference type="EMBL" id="CAJOBI010065586">
    <property type="protein sequence ID" value="CAF4434501.1"/>
    <property type="molecule type" value="Genomic_DNA"/>
</dbReference>
<feature type="non-terminal residue" evidence="1">
    <location>
        <position position="76"/>
    </location>
</feature>
<dbReference type="Proteomes" id="UP000676336">
    <property type="component" value="Unassembled WGS sequence"/>
</dbReference>
<sequence>MNQKQLSTQTEIVNNNQPPININLKPLFIMSIDTLGKLLKFLLGSSLITIRVWHHLFSLLYYTSTNTDLAKQMKQL</sequence>
<evidence type="ECO:0000313" key="2">
    <source>
        <dbReference type="Proteomes" id="UP000676336"/>
    </source>
</evidence>
<comment type="caution">
    <text evidence="1">The sequence shown here is derived from an EMBL/GenBank/DDBJ whole genome shotgun (WGS) entry which is preliminary data.</text>
</comment>
<organism evidence="1 2">
    <name type="scientific">Rotaria magnacalcarata</name>
    <dbReference type="NCBI Taxonomy" id="392030"/>
    <lineage>
        <taxon>Eukaryota</taxon>
        <taxon>Metazoa</taxon>
        <taxon>Spiralia</taxon>
        <taxon>Gnathifera</taxon>
        <taxon>Rotifera</taxon>
        <taxon>Eurotatoria</taxon>
        <taxon>Bdelloidea</taxon>
        <taxon>Philodinida</taxon>
        <taxon>Philodinidae</taxon>
        <taxon>Rotaria</taxon>
    </lineage>
</organism>
<dbReference type="AlphaFoldDB" id="A0A8S2W9X0"/>
<protein>
    <submittedName>
        <fullName evidence="1">Uncharacterized protein</fullName>
    </submittedName>
</protein>
<accession>A0A8S2W9X0</accession>
<name>A0A8S2W9X0_9BILA</name>
<evidence type="ECO:0000313" key="1">
    <source>
        <dbReference type="EMBL" id="CAF4434501.1"/>
    </source>
</evidence>
<gene>
    <name evidence="1" type="ORF">SMN809_LOCUS31982</name>
</gene>
<proteinExistence type="predicted"/>
<reference evidence="1" key="1">
    <citation type="submission" date="2021-02" db="EMBL/GenBank/DDBJ databases">
        <authorList>
            <person name="Nowell W R."/>
        </authorList>
    </citation>
    <scope>NUCLEOTIDE SEQUENCE</scope>
</reference>